<evidence type="ECO:0000256" key="7">
    <source>
        <dbReference type="ARBA" id="ARBA00053401"/>
    </source>
</evidence>
<dbReference type="STRING" id="207559.Dde_1025"/>
<feature type="coiled-coil region" evidence="13">
    <location>
        <begin position="56"/>
        <end position="90"/>
    </location>
</feature>
<evidence type="ECO:0000313" key="14">
    <source>
        <dbReference type="EMBL" id="ABB37826.1"/>
    </source>
</evidence>
<evidence type="ECO:0000256" key="6">
    <source>
        <dbReference type="ARBA" id="ARBA00023186"/>
    </source>
</evidence>
<evidence type="ECO:0000256" key="3">
    <source>
        <dbReference type="ARBA" id="ARBA00011738"/>
    </source>
</evidence>
<evidence type="ECO:0000256" key="5">
    <source>
        <dbReference type="ARBA" id="ARBA00023016"/>
    </source>
</evidence>
<evidence type="ECO:0000313" key="15">
    <source>
        <dbReference type="Proteomes" id="UP000002710"/>
    </source>
</evidence>
<protein>
    <recommendedName>
        <fullName evidence="8 10">Protein GrpE</fullName>
    </recommendedName>
    <alternativeName>
        <fullName evidence="9 10">HSP-70 cofactor</fullName>
    </alternativeName>
</protein>
<dbReference type="GO" id="GO:0000774">
    <property type="term" value="F:adenyl-nucleotide exchange factor activity"/>
    <property type="evidence" value="ECO:0007669"/>
    <property type="project" value="InterPro"/>
</dbReference>
<dbReference type="CDD" id="cd00446">
    <property type="entry name" value="GrpE"/>
    <property type="match status" value="1"/>
</dbReference>
<dbReference type="Gene3D" id="3.90.20.20">
    <property type="match status" value="1"/>
</dbReference>
<proteinExistence type="inferred from homology"/>
<evidence type="ECO:0000256" key="2">
    <source>
        <dbReference type="ARBA" id="ARBA00009054"/>
    </source>
</evidence>
<dbReference type="SUPFAM" id="SSF58014">
    <property type="entry name" value="Coiled-coil domain of nucleotide exchange factor GrpE"/>
    <property type="match status" value="1"/>
</dbReference>
<dbReference type="KEGG" id="dde:Dde_1025"/>
<keyword evidence="13" id="KW-0175">Coiled coil</keyword>
<dbReference type="EMBL" id="CP000112">
    <property type="protein sequence ID" value="ABB37826.1"/>
    <property type="molecule type" value="Genomic_DNA"/>
</dbReference>
<dbReference type="Pfam" id="PF01025">
    <property type="entry name" value="GrpE"/>
    <property type="match status" value="1"/>
</dbReference>
<evidence type="ECO:0000256" key="10">
    <source>
        <dbReference type="HAMAP-Rule" id="MF_01151"/>
    </source>
</evidence>
<name>Q313S0_OLEA2</name>
<dbReference type="SUPFAM" id="SSF51064">
    <property type="entry name" value="Head domain of nucleotide exchange factor GrpE"/>
    <property type="match status" value="1"/>
</dbReference>
<keyword evidence="6 10" id="KW-0143">Chaperone</keyword>
<dbReference type="RefSeq" id="WP_011367063.1">
    <property type="nucleotide sequence ID" value="NC_007519.1"/>
</dbReference>
<organism evidence="14 15">
    <name type="scientific">Oleidesulfovibrio alaskensis (strain ATCC BAA-1058 / DSM 17464 / G20)</name>
    <name type="common">Desulfovibrio alaskensis</name>
    <dbReference type="NCBI Taxonomy" id="207559"/>
    <lineage>
        <taxon>Bacteria</taxon>
        <taxon>Pseudomonadati</taxon>
        <taxon>Thermodesulfobacteriota</taxon>
        <taxon>Desulfovibrionia</taxon>
        <taxon>Desulfovibrionales</taxon>
        <taxon>Desulfovibrionaceae</taxon>
        <taxon>Oleidesulfovibrio</taxon>
    </lineage>
</organism>
<keyword evidence="4 10" id="KW-0963">Cytoplasm</keyword>
<keyword evidence="5 10" id="KW-0346">Stress response</keyword>
<dbReference type="PANTHER" id="PTHR21237">
    <property type="entry name" value="GRPE PROTEIN"/>
    <property type="match status" value="1"/>
</dbReference>
<sequence>MANDETHDIPAENEELAAEAARGAEQEAAQGAADALTGEEVAALCRERVCPACDEHQKAEDIRLRALAELENVKKRLEREREEHLKYAAEKVLSDLLPTLDHLDLALQYGSSDPACKNMAVGVEMTRKLFLDALAGHGLQPVGEKGQPFDPALHEAVSKEEAPGTESGTIIAVMQRGYRLKERLLRPAKVTVSA</sequence>
<evidence type="ECO:0000256" key="11">
    <source>
        <dbReference type="RuleBase" id="RU000639"/>
    </source>
</evidence>
<accession>Q313S0</accession>
<reference evidence="14 15" key="1">
    <citation type="journal article" date="2011" name="J. Bacteriol.">
        <title>Complete genome sequence and updated annotation of Desulfovibrio alaskensis G20.</title>
        <authorList>
            <person name="Hauser L.J."/>
            <person name="Land M.L."/>
            <person name="Brown S.D."/>
            <person name="Larimer F."/>
            <person name="Keller K.L."/>
            <person name="Rapp-Giles B.J."/>
            <person name="Price M.N."/>
            <person name="Lin M."/>
            <person name="Bruce D.C."/>
            <person name="Detter J.C."/>
            <person name="Tapia R."/>
            <person name="Han C.S."/>
            <person name="Goodwin L.A."/>
            <person name="Cheng J.F."/>
            <person name="Pitluck S."/>
            <person name="Copeland A."/>
            <person name="Lucas S."/>
            <person name="Nolan M."/>
            <person name="Lapidus A.L."/>
            <person name="Palumbo A.V."/>
            <person name="Wall J.D."/>
        </authorList>
    </citation>
    <scope>NUCLEOTIDE SEQUENCE [LARGE SCALE GENOMIC DNA]</scope>
    <source>
        <strain evidence="15">ATCC BAA 1058 / DSM 17464 / G20</strain>
    </source>
</reference>
<comment type="function">
    <text evidence="7 10 11">Participates actively in the response to hyperosmotic and heat shock by preventing the aggregation of stress-denatured proteins, in association with DnaK and GrpE. It is the nucleotide exchange factor for DnaK and may function as a thermosensor. Unfolded proteins bind initially to DnaJ; upon interaction with the DnaJ-bound protein, DnaK hydrolyzes its bound ATP, resulting in the formation of a stable complex. GrpE releases ADP from DnaK; ATP binding to DnaK triggers the release of the substrate protein, thus completing the reaction cycle. Several rounds of ATP-dependent interactions between DnaJ, DnaK and GrpE are required for fully efficient folding.</text>
</comment>
<gene>
    <name evidence="10" type="primary">grpE</name>
    <name evidence="14" type="ordered locus">Dde_1025</name>
</gene>
<dbReference type="GO" id="GO:0006457">
    <property type="term" value="P:protein folding"/>
    <property type="evidence" value="ECO:0007669"/>
    <property type="project" value="InterPro"/>
</dbReference>
<comment type="subunit">
    <text evidence="3 10">Homodimer.</text>
</comment>
<dbReference type="PRINTS" id="PR00773">
    <property type="entry name" value="GRPEPROTEIN"/>
</dbReference>
<dbReference type="GO" id="GO:0042803">
    <property type="term" value="F:protein homodimerization activity"/>
    <property type="evidence" value="ECO:0007669"/>
    <property type="project" value="InterPro"/>
</dbReference>
<dbReference type="HAMAP" id="MF_01151">
    <property type="entry name" value="GrpE"/>
    <property type="match status" value="1"/>
</dbReference>
<dbReference type="FunFam" id="2.30.22.10:FF:000001">
    <property type="entry name" value="Protein GrpE"/>
    <property type="match status" value="1"/>
</dbReference>
<dbReference type="Gene3D" id="2.30.22.10">
    <property type="entry name" value="Head domain of nucleotide exchange factor GrpE"/>
    <property type="match status" value="1"/>
</dbReference>
<evidence type="ECO:0000256" key="8">
    <source>
        <dbReference type="ARBA" id="ARBA00072274"/>
    </source>
</evidence>
<dbReference type="GO" id="GO:0005737">
    <property type="term" value="C:cytoplasm"/>
    <property type="evidence" value="ECO:0007669"/>
    <property type="project" value="UniProtKB-SubCell"/>
</dbReference>
<evidence type="ECO:0000256" key="4">
    <source>
        <dbReference type="ARBA" id="ARBA00022490"/>
    </source>
</evidence>
<dbReference type="PANTHER" id="PTHR21237:SF23">
    <property type="entry name" value="GRPE PROTEIN HOMOLOG, MITOCHONDRIAL"/>
    <property type="match status" value="1"/>
</dbReference>
<evidence type="ECO:0000256" key="1">
    <source>
        <dbReference type="ARBA" id="ARBA00004496"/>
    </source>
</evidence>
<dbReference type="InterPro" id="IPR000740">
    <property type="entry name" value="GrpE"/>
</dbReference>
<dbReference type="InterPro" id="IPR009012">
    <property type="entry name" value="GrpE_head"/>
</dbReference>
<dbReference type="GO" id="GO:0051087">
    <property type="term" value="F:protein-folding chaperone binding"/>
    <property type="evidence" value="ECO:0007669"/>
    <property type="project" value="InterPro"/>
</dbReference>
<dbReference type="InterPro" id="IPR013805">
    <property type="entry name" value="GrpE_CC"/>
</dbReference>
<keyword evidence="15" id="KW-1185">Reference proteome</keyword>
<dbReference type="eggNOG" id="COG0576">
    <property type="taxonomic scope" value="Bacteria"/>
</dbReference>
<evidence type="ECO:0000256" key="12">
    <source>
        <dbReference type="RuleBase" id="RU004478"/>
    </source>
</evidence>
<comment type="similarity">
    <text evidence="2 10 12">Belongs to the GrpE family.</text>
</comment>
<comment type="subcellular location">
    <subcellularLocation>
        <location evidence="1 10">Cytoplasm</location>
    </subcellularLocation>
</comment>
<dbReference type="GO" id="GO:0051082">
    <property type="term" value="F:unfolded protein binding"/>
    <property type="evidence" value="ECO:0007669"/>
    <property type="project" value="TreeGrafter"/>
</dbReference>
<evidence type="ECO:0000256" key="9">
    <source>
        <dbReference type="ARBA" id="ARBA00076414"/>
    </source>
</evidence>
<dbReference type="HOGENOM" id="CLU_057217_6_3_7"/>
<dbReference type="Proteomes" id="UP000002710">
    <property type="component" value="Chromosome"/>
</dbReference>
<evidence type="ECO:0000256" key="13">
    <source>
        <dbReference type="SAM" id="Coils"/>
    </source>
</evidence>
<dbReference type="PROSITE" id="PS01071">
    <property type="entry name" value="GRPE"/>
    <property type="match status" value="1"/>
</dbReference>
<dbReference type="NCBIfam" id="NF010738">
    <property type="entry name" value="PRK14140.1"/>
    <property type="match status" value="1"/>
</dbReference>
<dbReference type="AlphaFoldDB" id="Q313S0"/>